<evidence type="ECO:0000313" key="3">
    <source>
        <dbReference type="Proteomes" id="UP000182658"/>
    </source>
</evidence>
<reference evidence="2 3" key="1">
    <citation type="submission" date="2016-10" db="EMBL/GenBank/DDBJ databases">
        <title>Draft genome sequence of Coniochaeta ligniaria NRRL30616, a lignocellulolytic fungus for bioabatement of inhibitors in plant biomass hydrolysates.</title>
        <authorList>
            <consortium name="DOE Joint Genome Institute"/>
            <person name="Jimenez D.J."/>
            <person name="Hector R.E."/>
            <person name="Riley R."/>
            <person name="Sun H."/>
            <person name="Grigoriev I.V."/>
            <person name="Van Elsas J.D."/>
            <person name="Nichols N.N."/>
        </authorList>
    </citation>
    <scope>NUCLEOTIDE SEQUENCE [LARGE SCALE GENOMIC DNA]</scope>
    <source>
        <strain evidence="2 3">NRRL 30616</strain>
    </source>
</reference>
<accession>A0A1J7IYH1</accession>
<feature type="region of interest" description="Disordered" evidence="1">
    <location>
        <begin position="166"/>
        <end position="187"/>
    </location>
</feature>
<feature type="compositionally biased region" description="Low complexity" evidence="1">
    <location>
        <begin position="172"/>
        <end position="187"/>
    </location>
</feature>
<sequence>MAGFGNILPPDIFPIDQPLRSLTGRRTLDTTRRSSVADYYLVCSYDFNVRKLGKSLQSEFDKLEAVTNTASNTLNEAGHVSLGTITQSNTVESIPGADHITVMEWNDSDLEYTLPFPASSIEDFDAWNGLFPPVNTGNLQVDVGRLDTLGPLDEVSFDTATARTAVPTPSNTPLVSSTISTPVTTTPGLEEHGLTQRTSLTMENLDSDTRNKILDILCQRRISTTIDVS</sequence>
<proteinExistence type="predicted"/>
<gene>
    <name evidence="2" type="ORF">CONLIGDRAFT_650467</name>
</gene>
<evidence type="ECO:0000256" key="1">
    <source>
        <dbReference type="SAM" id="MobiDB-lite"/>
    </source>
</evidence>
<evidence type="ECO:0000313" key="2">
    <source>
        <dbReference type="EMBL" id="OIW22632.1"/>
    </source>
</evidence>
<dbReference type="AlphaFoldDB" id="A0A1J7IYH1"/>
<keyword evidence="3" id="KW-1185">Reference proteome</keyword>
<organism evidence="2 3">
    <name type="scientific">Coniochaeta ligniaria NRRL 30616</name>
    <dbReference type="NCBI Taxonomy" id="1408157"/>
    <lineage>
        <taxon>Eukaryota</taxon>
        <taxon>Fungi</taxon>
        <taxon>Dikarya</taxon>
        <taxon>Ascomycota</taxon>
        <taxon>Pezizomycotina</taxon>
        <taxon>Sordariomycetes</taxon>
        <taxon>Sordariomycetidae</taxon>
        <taxon>Coniochaetales</taxon>
        <taxon>Coniochaetaceae</taxon>
        <taxon>Coniochaeta</taxon>
    </lineage>
</organism>
<dbReference type="Proteomes" id="UP000182658">
    <property type="component" value="Unassembled WGS sequence"/>
</dbReference>
<protein>
    <submittedName>
        <fullName evidence="2">Uncharacterized protein</fullName>
    </submittedName>
</protein>
<dbReference type="EMBL" id="KV875112">
    <property type="protein sequence ID" value="OIW22632.1"/>
    <property type="molecule type" value="Genomic_DNA"/>
</dbReference>
<dbReference type="OrthoDB" id="2143914at2759"/>
<dbReference type="InParanoid" id="A0A1J7IYH1"/>
<name>A0A1J7IYH1_9PEZI</name>